<sequence length="461" mass="52730">MKEVTPSMEEKELFWQELLEYIRHYGGLDEKTFEAFVSSADIMELTENSFKLRVPNSLIRNFWEQGKLKNVVVDFSLSTFGRQYQAKYVVSPSKQQINTQVVQTPVHISPLEMEPNEPSSYSRSQLNPNYTFSNFVIGEANKMAHAAALTVCDAPGETYNPYLIYGGVGLGKTHLMQAIGNEILSRQPHAKIKYATTESFTNDFITALEKNTIEEFRHMYRKIDVLLIDDIQFLSNKNKTREEFFHTFNELYNHGKQIVMTCDRLPSSLSGLEDRLISRFAWGLQIDITPPDFETRIAILRKKASNEFSADTLQYIASHVNTNIRELEGALTRVTAYATIHNREITTNLAAEALSSLLNGTPTTGDKLSIDEIVTQVGRYYNVEIDELKGKKRTKEIVHPRQVAMYLCRELTDVSFPKIGEAFGKRNHTTIIHAYEKINDELQHNARLKQELSELKQKLGQ</sequence>
<dbReference type="HAMAP" id="MF_00377">
    <property type="entry name" value="DnaA_bact"/>
    <property type="match status" value="1"/>
</dbReference>
<dbReference type="GO" id="GO:0006270">
    <property type="term" value="P:DNA replication initiation"/>
    <property type="evidence" value="ECO:0007669"/>
    <property type="project" value="UniProtKB-UniRule"/>
</dbReference>
<feature type="binding site" evidence="8">
    <location>
        <position position="173"/>
    </location>
    <ligand>
        <name>ATP</name>
        <dbReference type="ChEBI" id="CHEBI:30616"/>
    </ligand>
</feature>
<dbReference type="Pfam" id="PF08299">
    <property type="entry name" value="Bac_DnaA_C"/>
    <property type="match status" value="1"/>
</dbReference>
<dbReference type="InterPro" id="IPR018312">
    <property type="entry name" value="Chromosome_initiator_DnaA_CS"/>
</dbReference>
<evidence type="ECO:0000256" key="2">
    <source>
        <dbReference type="ARBA" id="ARBA00022490"/>
    </source>
</evidence>
<dbReference type="SUPFAM" id="SSF52540">
    <property type="entry name" value="P-loop containing nucleoside triphosphate hydrolases"/>
    <property type="match status" value="1"/>
</dbReference>
<comment type="similarity">
    <text evidence="1 8 11">Belongs to the DnaA family.</text>
</comment>
<dbReference type="Gene3D" id="1.10.1750.10">
    <property type="match status" value="1"/>
</dbReference>
<keyword evidence="3 8" id="KW-0235">DNA replication</keyword>
<feature type="region of interest" description="Domain IV, binds dsDNA" evidence="8">
    <location>
        <begin position="339"/>
        <end position="461"/>
    </location>
</feature>
<dbReference type="CDD" id="cd06571">
    <property type="entry name" value="Bac_DnaA_C"/>
    <property type="match status" value="1"/>
</dbReference>
<comment type="caution">
    <text evidence="8">Lacks conserved residue(s) required for the propagation of feature annotation.</text>
</comment>
<dbReference type="InterPro" id="IPR038454">
    <property type="entry name" value="DnaA_N_sf"/>
</dbReference>
<dbReference type="SUPFAM" id="SSF48295">
    <property type="entry name" value="TrpR-like"/>
    <property type="match status" value="1"/>
</dbReference>
<dbReference type="Gene3D" id="3.30.300.180">
    <property type="match status" value="1"/>
</dbReference>
<keyword evidence="15" id="KW-1185">Reference proteome</keyword>
<dbReference type="InterPro" id="IPR013317">
    <property type="entry name" value="DnaA_dom"/>
</dbReference>
<dbReference type="GO" id="GO:0005737">
    <property type="term" value="C:cytoplasm"/>
    <property type="evidence" value="ECO:0007669"/>
    <property type="project" value="UniProtKB-SubCell"/>
</dbReference>
<dbReference type="Gene3D" id="1.10.8.60">
    <property type="match status" value="1"/>
</dbReference>
<dbReference type="GO" id="GO:0008289">
    <property type="term" value="F:lipid binding"/>
    <property type="evidence" value="ECO:0007669"/>
    <property type="project" value="UniProtKB-KW"/>
</dbReference>
<dbReference type="GO" id="GO:0006275">
    <property type="term" value="P:regulation of DNA replication"/>
    <property type="evidence" value="ECO:0007669"/>
    <property type="project" value="UniProtKB-UniRule"/>
</dbReference>
<keyword evidence="4 8" id="KW-0547">Nucleotide-binding</keyword>
<evidence type="ECO:0000256" key="6">
    <source>
        <dbReference type="ARBA" id="ARBA00023121"/>
    </source>
</evidence>
<dbReference type="GO" id="GO:0003688">
    <property type="term" value="F:DNA replication origin binding"/>
    <property type="evidence" value="ECO:0007669"/>
    <property type="project" value="UniProtKB-UniRule"/>
</dbReference>
<feature type="domain" description="AAA+ ATPase" evidence="12">
    <location>
        <begin position="158"/>
        <end position="292"/>
    </location>
</feature>
<dbReference type="SMART" id="SM00760">
    <property type="entry name" value="Bac_DnaA_C"/>
    <property type="match status" value="1"/>
</dbReference>
<dbReference type="PANTHER" id="PTHR30050">
    <property type="entry name" value="CHROMOSOMAL REPLICATION INITIATOR PROTEIN DNAA"/>
    <property type="match status" value="1"/>
</dbReference>
<feature type="domain" description="Chromosomal replication initiator DnaA C-terminal" evidence="13">
    <location>
        <begin position="369"/>
        <end position="438"/>
    </location>
</feature>
<accession>W1Q1D3</accession>
<comment type="function">
    <text evidence="8 10">Plays an essential role in the initiation and regulation of chromosomal replication. ATP-DnaA binds to the origin of replication (oriC) to initiate formation of the DNA replication initiation complex once per cell cycle. Binds the DnaA box (a 9 base pair repeat at the origin) and separates the double-stranded (ds)DNA. Forms a right-handed helical filament on oriC DNA; dsDNA binds to the exterior of the filament while single-stranded (ss)DNA is stabiized in the filament's interior. The ATP-DnaA-oriC complex binds and stabilizes one strand of the AT-rich DNA unwinding element (DUE), permitting loading of DNA polymerase. After initiation quickly degrades to an ADP-DnaA complex that is not apt for DNA replication. Binds acidic phospholipids.</text>
</comment>
<dbReference type="SMART" id="SM00382">
    <property type="entry name" value="AAA"/>
    <property type="match status" value="1"/>
</dbReference>
<dbReference type="GO" id="GO:0005524">
    <property type="term" value="F:ATP binding"/>
    <property type="evidence" value="ECO:0007669"/>
    <property type="project" value="UniProtKB-UniRule"/>
</dbReference>
<dbReference type="InterPro" id="IPR010921">
    <property type="entry name" value="Trp_repressor/repl_initiator"/>
</dbReference>
<comment type="domain">
    <text evidence="8">Domain I is involved in oligomerization and binding regulators, domain II is flexibile and of varying length in different bacteria, domain III forms the AAA+ region, while domain IV binds dsDNA.</text>
</comment>
<proteinExistence type="inferred from homology"/>
<dbReference type="InterPro" id="IPR027417">
    <property type="entry name" value="P-loop_NTPase"/>
</dbReference>
<comment type="caution">
    <text evidence="14">The sequence shown here is derived from an EMBL/GenBank/DDBJ whole genome shotgun (WGS) entry which is preliminary data.</text>
</comment>
<dbReference type="STRING" id="592010.GCWU000182_001982"/>
<evidence type="ECO:0000256" key="1">
    <source>
        <dbReference type="ARBA" id="ARBA00006583"/>
    </source>
</evidence>
<dbReference type="HOGENOM" id="CLU_026910_3_1_9"/>
<feature type="region of interest" description="Domain I, interacts with DnaA modulators" evidence="8">
    <location>
        <begin position="1"/>
        <end position="115"/>
    </location>
</feature>
<dbReference type="InterPro" id="IPR013159">
    <property type="entry name" value="DnaA_C"/>
</dbReference>
<dbReference type="Proteomes" id="UP000019050">
    <property type="component" value="Unassembled WGS sequence"/>
</dbReference>
<evidence type="ECO:0000259" key="13">
    <source>
        <dbReference type="SMART" id="SM00760"/>
    </source>
</evidence>
<reference evidence="14" key="1">
    <citation type="submission" date="2013-06" db="EMBL/GenBank/DDBJ databases">
        <authorList>
            <person name="Weinstock G."/>
            <person name="Sodergren E."/>
            <person name="Clifton S."/>
            <person name="Fulton L."/>
            <person name="Fulton B."/>
            <person name="Courtney L."/>
            <person name="Fronick C."/>
            <person name="Harrison M."/>
            <person name="Strong C."/>
            <person name="Farmer C."/>
            <person name="Delahaunty K."/>
            <person name="Markovic C."/>
            <person name="Hall O."/>
            <person name="Minx P."/>
            <person name="Tomlinson C."/>
            <person name="Mitreva M."/>
            <person name="Nelson J."/>
            <person name="Hou S."/>
            <person name="Wollam A."/>
            <person name="Pepin K.H."/>
            <person name="Johnson M."/>
            <person name="Bhonagiri V."/>
            <person name="Nash W.E."/>
            <person name="Warren W."/>
            <person name="Chinwalla A."/>
            <person name="Mardis E.R."/>
            <person name="Wilson R.K."/>
        </authorList>
    </citation>
    <scope>NUCLEOTIDE SEQUENCE [LARGE SCALE GENOMIC DNA]</scope>
    <source>
        <strain evidence="14">ATCC 49176</strain>
    </source>
</reference>
<dbReference type="EMBL" id="ACIN03000017">
    <property type="protein sequence ID" value="ESK64795.1"/>
    <property type="molecule type" value="Genomic_DNA"/>
</dbReference>
<dbReference type="InterPro" id="IPR001957">
    <property type="entry name" value="Chromosome_initiator_DnaA"/>
</dbReference>
<dbReference type="CDD" id="cd00009">
    <property type="entry name" value="AAA"/>
    <property type="match status" value="1"/>
</dbReference>
<evidence type="ECO:0000256" key="9">
    <source>
        <dbReference type="NCBIfam" id="TIGR00362"/>
    </source>
</evidence>
<dbReference type="NCBIfam" id="TIGR00362">
    <property type="entry name" value="DnaA"/>
    <property type="match status" value="1"/>
</dbReference>
<feature type="binding site" evidence="8">
    <location>
        <position position="172"/>
    </location>
    <ligand>
        <name>ATP</name>
        <dbReference type="ChEBI" id="CHEBI:30616"/>
    </ligand>
</feature>
<protein>
    <recommendedName>
        <fullName evidence="8 9">Chromosomal replication initiator protein DnaA</fullName>
    </recommendedName>
</protein>
<organism evidence="14 15">
    <name type="scientific">Abiotrophia defectiva ATCC 49176</name>
    <dbReference type="NCBI Taxonomy" id="592010"/>
    <lineage>
        <taxon>Bacteria</taxon>
        <taxon>Bacillati</taxon>
        <taxon>Bacillota</taxon>
        <taxon>Bacilli</taxon>
        <taxon>Lactobacillales</taxon>
        <taxon>Aerococcaceae</taxon>
        <taxon>Abiotrophia</taxon>
    </lineage>
</organism>
<dbReference type="Pfam" id="PF00308">
    <property type="entry name" value="Bac_DnaA"/>
    <property type="match status" value="1"/>
</dbReference>
<evidence type="ECO:0000313" key="14">
    <source>
        <dbReference type="EMBL" id="ESK64795.1"/>
    </source>
</evidence>
<dbReference type="PRINTS" id="PR00051">
    <property type="entry name" value="DNAA"/>
</dbReference>
<feature type="binding site" evidence="8">
    <location>
        <position position="171"/>
    </location>
    <ligand>
        <name>ATP</name>
        <dbReference type="ChEBI" id="CHEBI:30616"/>
    </ligand>
</feature>
<dbReference type="GO" id="GO:0005886">
    <property type="term" value="C:plasma membrane"/>
    <property type="evidence" value="ECO:0007669"/>
    <property type="project" value="TreeGrafter"/>
</dbReference>
<dbReference type="InterPro" id="IPR003593">
    <property type="entry name" value="AAA+_ATPase"/>
</dbReference>
<dbReference type="InterPro" id="IPR020591">
    <property type="entry name" value="Chromosome_initiator_DnaA-like"/>
</dbReference>
<evidence type="ECO:0000256" key="5">
    <source>
        <dbReference type="ARBA" id="ARBA00022840"/>
    </source>
</evidence>
<evidence type="ECO:0000256" key="10">
    <source>
        <dbReference type="RuleBase" id="RU000577"/>
    </source>
</evidence>
<feature type="binding site" evidence="8">
    <location>
        <position position="169"/>
    </location>
    <ligand>
        <name>ATP</name>
        <dbReference type="ChEBI" id="CHEBI:30616"/>
    </ligand>
</feature>
<evidence type="ECO:0000256" key="4">
    <source>
        <dbReference type="ARBA" id="ARBA00022741"/>
    </source>
</evidence>
<dbReference type="Gene3D" id="3.40.50.300">
    <property type="entry name" value="P-loop containing nucleotide triphosphate hydrolases"/>
    <property type="match status" value="1"/>
</dbReference>
<comment type="subunit">
    <text evidence="8">Oligomerizes as a right-handed, spiral filament on DNA at oriC.</text>
</comment>
<gene>
    <name evidence="8" type="primary">dnaA</name>
    <name evidence="14" type="ORF">GCWU000182_001982</name>
</gene>
<dbReference type="eggNOG" id="COG0593">
    <property type="taxonomic scope" value="Bacteria"/>
</dbReference>
<evidence type="ECO:0000313" key="15">
    <source>
        <dbReference type="Proteomes" id="UP000019050"/>
    </source>
</evidence>
<evidence type="ECO:0000259" key="12">
    <source>
        <dbReference type="SMART" id="SM00382"/>
    </source>
</evidence>
<dbReference type="PANTHER" id="PTHR30050:SF2">
    <property type="entry name" value="CHROMOSOMAL REPLICATION INITIATOR PROTEIN DNAA"/>
    <property type="match status" value="1"/>
</dbReference>
<keyword evidence="7 8" id="KW-0238">DNA-binding</keyword>
<keyword evidence="5 8" id="KW-0067">ATP-binding</keyword>
<dbReference type="AlphaFoldDB" id="W1Q1D3"/>
<dbReference type="PROSITE" id="PS01008">
    <property type="entry name" value="DNAA"/>
    <property type="match status" value="1"/>
</dbReference>
<evidence type="ECO:0000256" key="11">
    <source>
        <dbReference type="RuleBase" id="RU004227"/>
    </source>
</evidence>
<keyword evidence="2 8" id="KW-0963">Cytoplasm</keyword>
<evidence type="ECO:0000256" key="8">
    <source>
        <dbReference type="HAMAP-Rule" id="MF_00377"/>
    </source>
</evidence>
<evidence type="ECO:0000256" key="7">
    <source>
        <dbReference type="ARBA" id="ARBA00023125"/>
    </source>
</evidence>
<comment type="subcellular location">
    <subcellularLocation>
        <location evidence="8">Cytoplasm</location>
    </subcellularLocation>
</comment>
<evidence type="ECO:0000256" key="3">
    <source>
        <dbReference type="ARBA" id="ARBA00022705"/>
    </source>
</evidence>
<keyword evidence="6 8" id="KW-0446">Lipid-binding</keyword>
<dbReference type="FunFam" id="3.40.50.300:FF:000668">
    <property type="entry name" value="Chromosomal replication initiator protein DnaA"/>
    <property type="match status" value="1"/>
</dbReference>
<name>W1Q1D3_ABIDE</name>